<dbReference type="EMBL" id="LAZR01003957">
    <property type="protein sequence ID" value="KKN13110.1"/>
    <property type="molecule type" value="Genomic_DNA"/>
</dbReference>
<accession>A0A0F9N0P1</accession>
<name>A0A0F9N0P1_9ZZZZ</name>
<proteinExistence type="predicted"/>
<comment type="caution">
    <text evidence="1">The sequence shown here is derived from an EMBL/GenBank/DDBJ whole genome shotgun (WGS) entry which is preliminary data.</text>
</comment>
<sequence length="83" mass="9665">MENLTETEAPSLAEKKRKTCEHKDFWEDNYAKFVIREAHPKGYYLAGDCMAALKRDAERFTAKEVQRILGLHEVGKFQFEDAL</sequence>
<evidence type="ECO:0000313" key="1">
    <source>
        <dbReference type="EMBL" id="KKN13110.1"/>
    </source>
</evidence>
<reference evidence="1" key="1">
    <citation type="journal article" date="2015" name="Nature">
        <title>Complex archaea that bridge the gap between prokaryotes and eukaryotes.</title>
        <authorList>
            <person name="Spang A."/>
            <person name="Saw J.H."/>
            <person name="Jorgensen S.L."/>
            <person name="Zaremba-Niedzwiedzka K."/>
            <person name="Martijn J."/>
            <person name="Lind A.E."/>
            <person name="van Eijk R."/>
            <person name="Schleper C."/>
            <person name="Guy L."/>
            <person name="Ettema T.J."/>
        </authorList>
    </citation>
    <scope>NUCLEOTIDE SEQUENCE</scope>
</reference>
<protein>
    <submittedName>
        <fullName evidence="1">Uncharacterized protein</fullName>
    </submittedName>
</protein>
<organism evidence="1">
    <name type="scientific">marine sediment metagenome</name>
    <dbReference type="NCBI Taxonomy" id="412755"/>
    <lineage>
        <taxon>unclassified sequences</taxon>
        <taxon>metagenomes</taxon>
        <taxon>ecological metagenomes</taxon>
    </lineage>
</organism>
<dbReference type="AlphaFoldDB" id="A0A0F9N0P1"/>
<gene>
    <name evidence="1" type="ORF">LCGC14_1009630</name>
</gene>